<evidence type="ECO:0000313" key="4">
    <source>
        <dbReference type="Proteomes" id="UP000494122"/>
    </source>
</evidence>
<evidence type="ECO:0000313" key="3">
    <source>
        <dbReference type="EMBL" id="NMU91238.1"/>
    </source>
</evidence>
<keyword evidence="3" id="KW-0560">Oxidoreductase</keyword>
<dbReference type="RefSeq" id="WP_049070344.1">
    <property type="nucleotide sequence ID" value="NZ_CADIJL010000014.1"/>
</dbReference>
<protein>
    <submittedName>
        <fullName evidence="3">Phytanoyl-CoA dioxygenase family protein</fullName>
    </submittedName>
</protein>
<dbReference type="GO" id="GO:0016706">
    <property type="term" value="F:2-oxoglutarate-dependent dioxygenase activity"/>
    <property type="evidence" value="ECO:0007669"/>
    <property type="project" value="UniProtKB-ARBA"/>
</dbReference>
<evidence type="ECO:0000313" key="6">
    <source>
        <dbReference type="Proteomes" id="UP000542405"/>
    </source>
</evidence>
<name>A0A1D8I381_9BURK</name>
<dbReference type="Proteomes" id="UP000494161">
    <property type="component" value="Unassembled WGS sequence"/>
</dbReference>
<reference evidence="4 5" key="2">
    <citation type="submission" date="2020-04" db="EMBL/GenBank/DDBJ databases">
        <authorList>
            <person name="De Canck E."/>
        </authorList>
    </citation>
    <scope>NUCLEOTIDE SEQUENCE [LARGE SCALE GENOMIC DNA]</scope>
    <source>
        <strain evidence="1 4">LMG 3328</strain>
        <strain evidence="2 5">LMG 7053</strain>
    </source>
</reference>
<sequence>MEETSLLSEAETARYRERGYLALQDMCPQDEVGYIRRTLLDLFANKTGYNEGAQYDFISRDDPTKPAKFPSLHDPRHYAPGLLKTQYHERTLELARQLLGEDAALYGEHALLKPALVGPETPWHQDEAFRSPDFIYNELSIWLALQPATLENGCMQFIPGSNKGEVLEHRSPGGDKTLHPLECCADFPREQAVAEPLQPGGCTVHDARTLHFTGANTSPQPRLAYILIYNTPPVYKPGRREFPWLEGRWTDSQTRKKEWHRRGGLAVDVMRRLPAARLTSPRWVAWATIRAVSKVWPR</sequence>
<dbReference type="SUPFAM" id="SSF51197">
    <property type="entry name" value="Clavaminate synthase-like"/>
    <property type="match status" value="1"/>
</dbReference>
<dbReference type="Proteomes" id="UP000542405">
    <property type="component" value="Unassembled WGS sequence"/>
</dbReference>
<dbReference type="InterPro" id="IPR008775">
    <property type="entry name" value="Phytyl_CoA_dOase-like"/>
</dbReference>
<proteinExistence type="predicted"/>
<dbReference type="EMBL" id="JABBZE010000182">
    <property type="protein sequence ID" value="NMU91238.1"/>
    <property type="molecule type" value="Genomic_DNA"/>
</dbReference>
<dbReference type="GO" id="GO:0005506">
    <property type="term" value="F:iron ion binding"/>
    <property type="evidence" value="ECO:0007669"/>
    <property type="project" value="UniProtKB-ARBA"/>
</dbReference>
<organism evidence="3 6">
    <name type="scientific">Achromobacter ruhlandii</name>
    <dbReference type="NCBI Taxonomy" id="72557"/>
    <lineage>
        <taxon>Bacteria</taxon>
        <taxon>Pseudomonadati</taxon>
        <taxon>Pseudomonadota</taxon>
        <taxon>Betaproteobacteria</taxon>
        <taxon>Burkholderiales</taxon>
        <taxon>Alcaligenaceae</taxon>
        <taxon>Achromobacter</taxon>
    </lineage>
</organism>
<accession>A0A1D8I381</accession>
<dbReference type="Gene3D" id="2.60.120.620">
    <property type="entry name" value="q2cbj1_9rhob like domain"/>
    <property type="match status" value="1"/>
</dbReference>
<evidence type="ECO:0000313" key="1">
    <source>
        <dbReference type="EMBL" id="CAB3880609.1"/>
    </source>
</evidence>
<dbReference type="GeneID" id="55558098"/>
<dbReference type="Pfam" id="PF05721">
    <property type="entry name" value="PhyH"/>
    <property type="match status" value="1"/>
</dbReference>
<dbReference type="AlphaFoldDB" id="A0A1D8I381"/>
<reference evidence="3 6" key="1">
    <citation type="submission" date="2020-04" db="EMBL/GenBank/DDBJ databases">
        <title>Achromobacter ruhlandii genome sequencing and assembly.</title>
        <authorList>
            <person name="Martins R.C.R."/>
            <person name="Perdigao-Neto L.V."/>
            <person name="Levin A.S.S."/>
            <person name="Costa S.F."/>
        </authorList>
    </citation>
    <scope>NUCLEOTIDE SEQUENCE [LARGE SCALE GENOMIC DNA]</scope>
    <source>
        <strain evidence="3 6">9035ralo</strain>
    </source>
</reference>
<keyword evidence="5" id="KW-1185">Reference proteome</keyword>
<dbReference type="Proteomes" id="UP000494122">
    <property type="component" value="Unassembled WGS sequence"/>
</dbReference>
<dbReference type="PANTHER" id="PTHR20883">
    <property type="entry name" value="PHYTANOYL-COA DIOXYGENASE DOMAIN CONTAINING 1"/>
    <property type="match status" value="1"/>
</dbReference>
<dbReference type="EMBL" id="CADILE010000009">
    <property type="protein sequence ID" value="CAB3880609.1"/>
    <property type="molecule type" value="Genomic_DNA"/>
</dbReference>
<evidence type="ECO:0000313" key="5">
    <source>
        <dbReference type="Proteomes" id="UP000494161"/>
    </source>
</evidence>
<dbReference type="EMBL" id="CADILJ010000003">
    <property type="protein sequence ID" value="CAB3940491.1"/>
    <property type="molecule type" value="Genomic_DNA"/>
</dbReference>
<keyword evidence="3" id="KW-0223">Dioxygenase</keyword>
<dbReference type="PANTHER" id="PTHR20883:SF46">
    <property type="entry name" value="PHYTANOYL-COA HYDROXYLASE"/>
    <property type="match status" value="1"/>
</dbReference>
<gene>
    <name evidence="3" type="ORF">HGQ98_15975</name>
    <name evidence="1" type="ORF">LMG3328_03267</name>
    <name evidence="2" type="ORF">LMG7053_00708</name>
</gene>
<evidence type="ECO:0000313" key="2">
    <source>
        <dbReference type="EMBL" id="CAB3940491.1"/>
    </source>
</evidence>